<evidence type="ECO:0000256" key="1">
    <source>
        <dbReference type="ARBA" id="ARBA00006432"/>
    </source>
</evidence>
<feature type="domain" description="AMP-binding enzyme C-terminal" evidence="4">
    <location>
        <begin position="392"/>
        <end position="467"/>
    </location>
</feature>
<evidence type="ECO:0000313" key="5">
    <source>
        <dbReference type="EMBL" id="CAI8042148.1"/>
    </source>
</evidence>
<evidence type="ECO:0000256" key="2">
    <source>
        <dbReference type="ARBA" id="ARBA00022598"/>
    </source>
</evidence>
<evidence type="ECO:0000313" key="6">
    <source>
        <dbReference type="Proteomes" id="UP001174909"/>
    </source>
</evidence>
<keyword evidence="2 5" id="KW-0436">Ligase</keyword>
<dbReference type="FunFam" id="3.30.300.30:FF:000007">
    <property type="entry name" value="4-coumarate--CoA ligase 2"/>
    <property type="match status" value="1"/>
</dbReference>
<sequence>MYSSRFAAALAKLGVAKGDRVGLLAPNCVEFEIAFFGIIKAGAVVTTINSGYREREIAHQLSNSGAGVLVVHDSLLKVAETARDGAPELKRLVVIEPTSRDSGSFWGLLERSPASPPSVEIDAKEDLAALPYSSGTTGLSKGVMLTHFNMTSNLRQFIERPGEALQQTEDDVLLAHLPLFHIYGMQVLMNAVIASGGTQVMMGRFNMDEMLQLISTHRVTHLYTVPPVAIGLSLLADISDYEMSSMVAACLAAAPASEELQMRVQDVVGFPVFQAYGMTELSPVSNVDYIEADRMTPGSVGPAIADTEERVVDLETASKDVPVGEVGELLVRGPQVMKGYYNNEEATRETISEDGWLYTGDIVRMNEDGCVWILDRKKELIKYKGFQVPPAELEGLLLEHPAIADAAVIGKEDLESGEIPKAFVVARPGVEVSDEDVMGFVASRVATFKHIREVEFIDAIPKNPSGKILRRILMERETES</sequence>
<accession>A0AA35T629</accession>
<dbReference type="SUPFAM" id="SSF56801">
    <property type="entry name" value="Acetyl-CoA synthetase-like"/>
    <property type="match status" value="1"/>
</dbReference>
<protein>
    <submittedName>
        <fullName evidence="5">4-coumarate--CoA ligase</fullName>
    </submittedName>
</protein>
<dbReference type="InterPro" id="IPR000873">
    <property type="entry name" value="AMP-dep_synth/lig_dom"/>
</dbReference>
<dbReference type="InterPro" id="IPR025110">
    <property type="entry name" value="AMP-bd_C"/>
</dbReference>
<organism evidence="5 6">
    <name type="scientific">Geodia barretti</name>
    <name type="common">Barrett's horny sponge</name>
    <dbReference type="NCBI Taxonomy" id="519541"/>
    <lineage>
        <taxon>Eukaryota</taxon>
        <taxon>Metazoa</taxon>
        <taxon>Porifera</taxon>
        <taxon>Demospongiae</taxon>
        <taxon>Heteroscleromorpha</taxon>
        <taxon>Tetractinellida</taxon>
        <taxon>Astrophorina</taxon>
        <taxon>Geodiidae</taxon>
        <taxon>Geodia</taxon>
    </lineage>
</organism>
<dbReference type="PANTHER" id="PTHR24096:SF149">
    <property type="entry name" value="AMP-BINDING DOMAIN-CONTAINING PROTEIN-RELATED"/>
    <property type="match status" value="1"/>
</dbReference>
<dbReference type="Proteomes" id="UP001174909">
    <property type="component" value="Unassembled WGS sequence"/>
</dbReference>
<evidence type="ECO:0000259" key="3">
    <source>
        <dbReference type="Pfam" id="PF00501"/>
    </source>
</evidence>
<dbReference type="Pfam" id="PF13193">
    <property type="entry name" value="AMP-binding_C"/>
    <property type="match status" value="1"/>
</dbReference>
<gene>
    <name evidence="5" type="ORF">GBAR_LOCUS23400</name>
</gene>
<comment type="similarity">
    <text evidence="1">Belongs to the ATP-dependent AMP-binding enzyme family.</text>
</comment>
<dbReference type="Gene3D" id="2.30.38.10">
    <property type="entry name" value="Luciferase, Domain 3"/>
    <property type="match status" value="1"/>
</dbReference>
<dbReference type="Pfam" id="PF00501">
    <property type="entry name" value="AMP-binding"/>
    <property type="match status" value="1"/>
</dbReference>
<reference evidence="5" key="1">
    <citation type="submission" date="2023-03" db="EMBL/GenBank/DDBJ databases">
        <authorList>
            <person name="Steffen K."/>
            <person name="Cardenas P."/>
        </authorList>
    </citation>
    <scope>NUCLEOTIDE SEQUENCE</scope>
</reference>
<feature type="domain" description="AMP-dependent synthetase/ligase" evidence="3">
    <location>
        <begin position="3"/>
        <end position="341"/>
    </location>
</feature>
<dbReference type="InterPro" id="IPR045851">
    <property type="entry name" value="AMP-bd_C_sf"/>
</dbReference>
<dbReference type="Gene3D" id="3.40.50.980">
    <property type="match status" value="2"/>
</dbReference>
<dbReference type="GO" id="GO:0016405">
    <property type="term" value="F:CoA-ligase activity"/>
    <property type="evidence" value="ECO:0007669"/>
    <property type="project" value="TreeGrafter"/>
</dbReference>
<evidence type="ECO:0000259" key="4">
    <source>
        <dbReference type="Pfam" id="PF13193"/>
    </source>
</evidence>
<proteinExistence type="inferred from homology"/>
<dbReference type="Gene3D" id="3.30.300.30">
    <property type="match status" value="1"/>
</dbReference>
<dbReference type="InterPro" id="IPR020845">
    <property type="entry name" value="AMP-binding_CS"/>
</dbReference>
<dbReference type="AlphaFoldDB" id="A0AA35T629"/>
<keyword evidence="6" id="KW-1185">Reference proteome</keyword>
<name>A0AA35T629_GEOBA</name>
<dbReference type="PANTHER" id="PTHR24096">
    <property type="entry name" value="LONG-CHAIN-FATTY-ACID--COA LIGASE"/>
    <property type="match status" value="1"/>
</dbReference>
<dbReference type="PROSITE" id="PS00455">
    <property type="entry name" value="AMP_BINDING"/>
    <property type="match status" value="1"/>
</dbReference>
<dbReference type="EMBL" id="CASHTH010003240">
    <property type="protein sequence ID" value="CAI8042148.1"/>
    <property type="molecule type" value="Genomic_DNA"/>
</dbReference>
<comment type="caution">
    <text evidence="5">The sequence shown here is derived from an EMBL/GenBank/DDBJ whole genome shotgun (WGS) entry which is preliminary data.</text>
</comment>